<organism evidence="15 16">
    <name type="scientific">Pontibacillus yanchengensis Y32</name>
    <dbReference type="NCBI Taxonomy" id="1385514"/>
    <lineage>
        <taxon>Bacteria</taxon>
        <taxon>Bacillati</taxon>
        <taxon>Bacillota</taxon>
        <taxon>Bacilli</taxon>
        <taxon>Bacillales</taxon>
        <taxon>Bacillaceae</taxon>
        <taxon>Pontibacillus</taxon>
    </lineage>
</organism>
<evidence type="ECO:0000256" key="1">
    <source>
        <dbReference type="ARBA" id="ARBA00004496"/>
    </source>
</evidence>
<evidence type="ECO:0000256" key="8">
    <source>
        <dbReference type="ARBA" id="ARBA00022679"/>
    </source>
</evidence>
<sequence length="250" mass="28587">MQRYFVSSSGWEHQHVTLTGEDVHHITKVMRMKTDDEIICCTPEGQAALCKIIEITHDMVTCYIVKWLDEDKELPAQVTIVQGLPKGDKMELVIQKGTELGASRFIPFEAERSIVKWDAKKAQKKQERYQKIAKEASEQSHRTMIPTVTQLSNLKQLIEEGHDYDWKLIAYEDEAKAPSFRSLKEVIPFIKPSERVMVVIGPEGGFSENEVHQLTEASFLSVRLGPRILRTETAPAYILSAISYQLEELR</sequence>
<dbReference type="GO" id="GO:0070042">
    <property type="term" value="F:rRNA (uridine-N3-)-methyltransferase activity"/>
    <property type="evidence" value="ECO:0007669"/>
    <property type="project" value="TreeGrafter"/>
</dbReference>
<evidence type="ECO:0000256" key="3">
    <source>
        <dbReference type="ARBA" id="ARBA00012328"/>
    </source>
</evidence>
<keyword evidence="16" id="KW-1185">Reference proteome</keyword>
<dbReference type="eggNOG" id="COG1385">
    <property type="taxonomic scope" value="Bacteria"/>
</dbReference>
<dbReference type="EMBL" id="AVBF01000017">
    <property type="protein sequence ID" value="KGP73148.1"/>
    <property type="molecule type" value="Genomic_DNA"/>
</dbReference>
<dbReference type="Pfam" id="PF20260">
    <property type="entry name" value="PUA_4"/>
    <property type="match status" value="1"/>
</dbReference>
<evidence type="ECO:0000259" key="13">
    <source>
        <dbReference type="Pfam" id="PF04452"/>
    </source>
</evidence>
<dbReference type="Gene3D" id="2.40.240.20">
    <property type="entry name" value="Hypothetical PUA domain-like, domain 1"/>
    <property type="match status" value="1"/>
</dbReference>
<dbReference type="OrthoDB" id="9815641at2"/>
<keyword evidence="7 12" id="KW-0489">Methyltransferase</keyword>
<dbReference type="NCBIfam" id="TIGR00046">
    <property type="entry name" value="RsmE family RNA methyltransferase"/>
    <property type="match status" value="1"/>
</dbReference>
<evidence type="ECO:0000256" key="10">
    <source>
        <dbReference type="ARBA" id="ARBA00025699"/>
    </source>
</evidence>
<dbReference type="InterPro" id="IPR015947">
    <property type="entry name" value="PUA-like_sf"/>
</dbReference>
<evidence type="ECO:0000313" key="16">
    <source>
        <dbReference type="Proteomes" id="UP000030147"/>
    </source>
</evidence>
<reference evidence="15 16" key="1">
    <citation type="journal article" date="2015" name="Stand. Genomic Sci.">
        <title>High quality draft genome sequence of the moderately halophilic bacterium Pontibacillus yanchengensis Y32(T) and comparison among Pontibacillus genomes.</title>
        <authorList>
            <person name="Huang J."/>
            <person name="Qiao Z.X."/>
            <person name="Tang J.W."/>
            <person name="Wang G."/>
        </authorList>
    </citation>
    <scope>NUCLEOTIDE SEQUENCE [LARGE SCALE GENOMIC DNA]</scope>
    <source>
        <strain evidence="15 16">Y32</strain>
    </source>
</reference>
<evidence type="ECO:0000256" key="5">
    <source>
        <dbReference type="ARBA" id="ARBA00022490"/>
    </source>
</evidence>
<comment type="catalytic activity">
    <reaction evidence="11 12">
        <text>uridine(1498) in 16S rRNA + S-adenosyl-L-methionine = N(3)-methyluridine(1498) in 16S rRNA + S-adenosyl-L-homocysteine + H(+)</text>
        <dbReference type="Rhea" id="RHEA:42920"/>
        <dbReference type="Rhea" id="RHEA-COMP:10283"/>
        <dbReference type="Rhea" id="RHEA-COMP:10284"/>
        <dbReference type="ChEBI" id="CHEBI:15378"/>
        <dbReference type="ChEBI" id="CHEBI:57856"/>
        <dbReference type="ChEBI" id="CHEBI:59789"/>
        <dbReference type="ChEBI" id="CHEBI:65315"/>
        <dbReference type="ChEBI" id="CHEBI:74502"/>
        <dbReference type="EC" id="2.1.1.193"/>
    </reaction>
</comment>
<dbReference type="InterPro" id="IPR006700">
    <property type="entry name" value="RsmE"/>
</dbReference>
<evidence type="ECO:0000256" key="11">
    <source>
        <dbReference type="ARBA" id="ARBA00047944"/>
    </source>
</evidence>
<dbReference type="Pfam" id="PF04452">
    <property type="entry name" value="Methyltrans_RNA"/>
    <property type="match status" value="1"/>
</dbReference>
<evidence type="ECO:0000256" key="9">
    <source>
        <dbReference type="ARBA" id="ARBA00022691"/>
    </source>
</evidence>
<proteinExistence type="inferred from homology"/>
<keyword evidence="6 12" id="KW-0698">rRNA processing</keyword>
<comment type="subcellular location">
    <subcellularLocation>
        <location evidence="1 12">Cytoplasm</location>
    </subcellularLocation>
</comment>
<evidence type="ECO:0000256" key="4">
    <source>
        <dbReference type="ARBA" id="ARBA00013673"/>
    </source>
</evidence>
<dbReference type="GO" id="GO:0070475">
    <property type="term" value="P:rRNA base methylation"/>
    <property type="evidence" value="ECO:0007669"/>
    <property type="project" value="TreeGrafter"/>
</dbReference>
<dbReference type="RefSeq" id="WP_036818284.1">
    <property type="nucleotide sequence ID" value="NZ_AVBF01000017.1"/>
</dbReference>
<dbReference type="InterPro" id="IPR046886">
    <property type="entry name" value="RsmE_MTase_dom"/>
</dbReference>
<dbReference type="PIRSF" id="PIRSF015601">
    <property type="entry name" value="MTase_slr0722"/>
    <property type="match status" value="1"/>
</dbReference>
<dbReference type="NCBIfam" id="NF008692">
    <property type="entry name" value="PRK11713.1-5"/>
    <property type="match status" value="1"/>
</dbReference>
<evidence type="ECO:0000313" key="15">
    <source>
        <dbReference type="EMBL" id="KGP73148.1"/>
    </source>
</evidence>
<comment type="similarity">
    <text evidence="2 12">Belongs to the RNA methyltransferase RsmE family.</text>
</comment>
<feature type="domain" description="Ribosomal RNA small subunit methyltransferase E PUA-like" evidence="14">
    <location>
        <begin position="18"/>
        <end position="58"/>
    </location>
</feature>
<evidence type="ECO:0000256" key="6">
    <source>
        <dbReference type="ARBA" id="ARBA00022552"/>
    </source>
</evidence>
<evidence type="ECO:0000256" key="2">
    <source>
        <dbReference type="ARBA" id="ARBA00005528"/>
    </source>
</evidence>
<protein>
    <recommendedName>
        <fullName evidence="4 12">Ribosomal RNA small subunit methyltransferase E</fullName>
        <ecNumber evidence="3 12">2.1.1.193</ecNumber>
    </recommendedName>
</protein>
<name>A0A0A2TFD7_9BACI</name>
<dbReference type="InterPro" id="IPR029028">
    <property type="entry name" value="Alpha/beta_knot_MTases"/>
</dbReference>
<keyword evidence="9 12" id="KW-0949">S-adenosyl-L-methionine</keyword>
<dbReference type="GO" id="GO:0005737">
    <property type="term" value="C:cytoplasm"/>
    <property type="evidence" value="ECO:0007669"/>
    <property type="project" value="UniProtKB-SubCell"/>
</dbReference>
<keyword evidence="5 12" id="KW-0963">Cytoplasm</keyword>
<gene>
    <name evidence="15" type="ORF">N782_07195</name>
</gene>
<feature type="domain" description="Ribosomal RNA small subunit methyltransferase E methyltransferase" evidence="13">
    <location>
        <begin position="73"/>
        <end position="243"/>
    </location>
</feature>
<accession>A0A0A2TFD7</accession>
<comment type="function">
    <text evidence="10 12">Specifically methylates the N3 position of the uracil ring of uridine 1498 (m3U1498) in 16S rRNA. Acts on the fully assembled 30S ribosomal subunit.</text>
</comment>
<dbReference type="SUPFAM" id="SSF75217">
    <property type="entry name" value="alpha/beta knot"/>
    <property type="match status" value="1"/>
</dbReference>
<comment type="caution">
    <text evidence="15">The sequence shown here is derived from an EMBL/GenBank/DDBJ whole genome shotgun (WGS) entry which is preliminary data.</text>
</comment>
<evidence type="ECO:0000259" key="14">
    <source>
        <dbReference type="Pfam" id="PF20260"/>
    </source>
</evidence>
<dbReference type="NCBIfam" id="NF008691">
    <property type="entry name" value="PRK11713.1-4"/>
    <property type="match status" value="1"/>
</dbReference>
<dbReference type="AlphaFoldDB" id="A0A0A2TFD7"/>
<dbReference type="STRING" id="1385514.N782_07195"/>
<dbReference type="CDD" id="cd18084">
    <property type="entry name" value="RsmE-like"/>
    <property type="match status" value="1"/>
</dbReference>
<dbReference type="InterPro" id="IPR029026">
    <property type="entry name" value="tRNA_m1G_MTases_N"/>
</dbReference>
<dbReference type="EC" id="2.1.1.193" evidence="3 12"/>
<keyword evidence="8 12" id="KW-0808">Transferase</keyword>
<dbReference type="Proteomes" id="UP000030147">
    <property type="component" value="Unassembled WGS sequence"/>
</dbReference>
<dbReference type="InterPro" id="IPR046887">
    <property type="entry name" value="RsmE_PUA-like"/>
</dbReference>
<dbReference type="SUPFAM" id="SSF88697">
    <property type="entry name" value="PUA domain-like"/>
    <property type="match status" value="1"/>
</dbReference>
<dbReference type="PANTHER" id="PTHR30027:SF3">
    <property type="entry name" value="16S RRNA (URACIL(1498)-N(3))-METHYLTRANSFERASE"/>
    <property type="match status" value="1"/>
</dbReference>
<dbReference type="PANTHER" id="PTHR30027">
    <property type="entry name" value="RIBOSOMAL RNA SMALL SUBUNIT METHYLTRANSFERASE E"/>
    <property type="match status" value="1"/>
</dbReference>
<evidence type="ECO:0000256" key="12">
    <source>
        <dbReference type="PIRNR" id="PIRNR015601"/>
    </source>
</evidence>
<dbReference type="Gene3D" id="3.40.1280.10">
    <property type="match status" value="1"/>
</dbReference>
<evidence type="ECO:0000256" key="7">
    <source>
        <dbReference type="ARBA" id="ARBA00022603"/>
    </source>
</evidence>